<organism evidence="1 2">
    <name type="scientific">Natronobacterium haloterrestre</name>
    <name type="common">Halobiforma haloterrestris</name>
    <dbReference type="NCBI Taxonomy" id="148448"/>
    <lineage>
        <taxon>Archaea</taxon>
        <taxon>Methanobacteriati</taxon>
        <taxon>Methanobacteriota</taxon>
        <taxon>Stenosarchaea group</taxon>
        <taxon>Halobacteria</taxon>
        <taxon>Halobacteriales</taxon>
        <taxon>Natrialbaceae</taxon>
        <taxon>Natronobacterium</taxon>
    </lineage>
</organism>
<name>A0A1I1LNG0_NATHA</name>
<proteinExistence type="predicted"/>
<gene>
    <name evidence="1" type="ORF">SAMN05444422_1204</name>
</gene>
<evidence type="ECO:0000313" key="2">
    <source>
        <dbReference type="Proteomes" id="UP000199161"/>
    </source>
</evidence>
<accession>A0A1I1LNG0</accession>
<evidence type="ECO:0000313" key="1">
    <source>
        <dbReference type="EMBL" id="SFC74767.1"/>
    </source>
</evidence>
<keyword evidence="2" id="KW-1185">Reference proteome</keyword>
<protein>
    <submittedName>
        <fullName evidence="1">Uncharacterized protein</fullName>
    </submittedName>
</protein>
<dbReference type="EMBL" id="FOKW01000020">
    <property type="protein sequence ID" value="SFC74767.1"/>
    <property type="molecule type" value="Genomic_DNA"/>
</dbReference>
<dbReference type="Proteomes" id="UP000199161">
    <property type="component" value="Unassembled WGS sequence"/>
</dbReference>
<sequence>MSGGRPQQVDDDQILECFLEADSPVLTTAEVASDLSISQRATLDRLSSLYQRDILVEKDIGQSGCVWWLKSLTWNYPSIDQDHSIVSQLDPEKPHGERAAVDDWTNMDQYLLMQPEERYEPRVQERQRAVRAADEYLSNKGRPVSKREFIYDVWPSHQAGYETPTTWWQELIRPHFSAVDVIQLTDSQEWMHKNP</sequence>
<dbReference type="AlphaFoldDB" id="A0A1I1LNG0"/>
<reference evidence="2" key="1">
    <citation type="submission" date="2016-10" db="EMBL/GenBank/DDBJ databases">
        <authorList>
            <person name="Varghese N."/>
            <person name="Submissions S."/>
        </authorList>
    </citation>
    <scope>NUCLEOTIDE SEQUENCE [LARGE SCALE GENOMIC DNA]</scope>
    <source>
        <strain evidence="2">DSM 13078</strain>
    </source>
</reference>